<proteinExistence type="predicted"/>
<reference evidence="2 3" key="1">
    <citation type="submission" date="2019-08" db="EMBL/GenBank/DDBJ databases">
        <title>Identification of a novel species of the genus Boseongicola.</title>
        <authorList>
            <person name="Zhang X.-Q."/>
        </authorList>
    </citation>
    <scope>NUCLEOTIDE SEQUENCE [LARGE SCALE GENOMIC DNA]</scope>
    <source>
        <strain evidence="2 3">HY14</strain>
    </source>
</reference>
<dbReference type="PANTHER" id="PTHR48079:SF6">
    <property type="entry name" value="NAD(P)-BINDING DOMAIN-CONTAINING PROTEIN-RELATED"/>
    <property type="match status" value="1"/>
</dbReference>
<dbReference type="Proteomes" id="UP000322080">
    <property type="component" value="Unassembled WGS sequence"/>
</dbReference>
<organism evidence="2 3">
    <name type="scientific">Maritimibacter fusiformis</name>
    <dbReference type="NCBI Taxonomy" id="2603819"/>
    <lineage>
        <taxon>Bacteria</taxon>
        <taxon>Pseudomonadati</taxon>
        <taxon>Pseudomonadota</taxon>
        <taxon>Alphaproteobacteria</taxon>
        <taxon>Rhodobacterales</taxon>
        <taxon>Roseobacteraceae</taxon>
        <taxon>Maritimibacter</taxon>
    </lineage>
</organism>
<keyword evidence="3" id="KW-1185">Reference proteome</keyword>
<name>A0A5D0RQK3_9RHOB</name>
<protein>
    <submittedName>
        <fullName evidence="2">NAD(P)H-binding protein</fullName>
    </submittedName>
</protein>
<dbReference type="EMBL" id="VSIY01000003">
    <property type="protein sequence ID" value="TYB83379.1"/>
    <property type="molecule type" value="Genomic_DNA"/>
</dbReference>
<dbReference type="GO" id="GO:0005737">
    <property type="term" value="C:cytoplasm"/>
    <property type="evidence" value="ECO:0007669"/>
    <property type="project" value="TreeGrafter"/>
</dbReference>
<dbReference type="SUPFAM" id="SSF51735">
    <property type="entry name" value="NAD(P)-binding Rossmann-fold domains"/>
    <property type="match status" value="1"/>
</dbReference>
<dbReference type="InterPro" id="IPR001509">
    <property type="entry name" value="Epimerase_deHydtase"/>
</dbReference>
<evidence type="ECO:0000313" key="3">
    <source>
        <dbReference type="Proteomes" id="UP000322080"/>
    </source>
</evidence>
<sequence length="303" mass="32222">MNILIVGGTGMIGGHAAQHLLARGHAVTLGARKPAAPGTPMQNMPVLIGDYTEGGFSPDDLAGFDAVVFAAGNDIRHITPDDDEAAFWDKTQITGVPTFAEKVRAAGVPRFVQLGSYYHQVRPDIAETDLYVRARMLADEGARALARDGFNVSTLNPPSIVGAIPGIPAKRYETLAAWGRGKMPEIGAWAPPGGTNYMSVRSLSEAIEGALLGAESGKAYLIGDENLSYRDFFQLVFDAVGSRVTLEERDAEHPLLPDRFIVQGRGNVLAYEPDAGETAMLGYTRSDVARAVREVVEIAGGGA</sequence>
<evidence type="ECO:0000259" key="1">
    <source>
        <dbReference type="Pfam" id="PF01370"/>
    </source>
</evidence>
<dbReference type="GO" id="GO:0004029">
    <property type="term" value="F:aldehyde dehydrogenase (NAD+) activity"/>
    <property type="evidence" value="ECO:0007669"/>
    <property type="project" value="TreeGrafter"/>
</dbReference>
<dbReference type="Pfam" id="PF01370">
    <property type="entry name" value="Epimerase"/>
    <property type="match status" value="1"/>
</dbReference>
<comment type="caution">
    <text evidence="2">The sequence shown here is derived from an EMBL/GenBank/DDBJ whole genome shotgun (WGS) entry which is preliminary data.</text>
</comment>
<dbReference type="AlphaFoldDB" id="A0A5D0RQK3"/>
<dbReference type="PANTHER" id="PTHR48079">
    <property type="entry name" value="PROTEIN YEEZ"/>
    <property type="match status" value="1"/>
</dbReference>
<evidence type="ECO:0000313" key="2">
    <source>
        <dbReference type="EMBL" id="TYB83379.1"/>
    </source>
</evidence>
<dbReference type="InterPro" id="IPR036291">
    <property type="entry name" value="NAD(P)-bd_dom_sf"/>
</dbReference>
<feature type="domain" description="NAD-dependent epimerase/dehydratase" evidence="1">
    <location>
        <begin position="3"/>
        <end position="164"/>
    </location>
</feature>
<dbReference type="Gene3D" id="3.40.50.720">
    <property type="entry name" value="NAD(P)-binding Rossmann-like Domain"/>
    <property type="match status" value="1"/>
</dbReference>
<dbReference type="InterPro" id="IPR051783">
    <property type="entry name" value="NAD(P)-dependent_oxidoreduct"/>
</dbReference>
<gene>
    <name evidence="2" type="ORF">FVF75_03085</name>
</gene>
<accession>A0A5D0RQK3</accession>